<comment type="caution">
    <text evidence="12">The sequence shown here is derived from an EMBL/GenBank/DDBJ whole genome shotgun (WGS) entry which is preliminary data.</text>
</comment>
<dbReference type="InterPro" id="IPR014729">
    <property type="entry name" value="Rossmann-like_a/b/a_fold"/>
</dbReference>
<dbReference type="FunFam" id="3.40.50.620:FF:000115">
    <property type="entry name" value="tRNA-specific 2-thiouridylase MnmA"/>
    <property type="match status" value="1"/>
</dbReference>
<keyword evidence="1 9" id="KW-0820">tRNA-binding</keyword>
<dbReference type="Gene3D" id="2.40.30.10">
    <property type="entry name" value="Translation factors"/>
    <property type="match status" value="1"/>
</dbReference>
<feature type="active site" description="Nucleophile" evidence="9">
    <location>
        <position position="118"/>
    </location>
</feature>
<comment type="similarity">
    <text evidence="9">Belongs to the MnmA/TRMU family.</text>
</comment>
<dbReference type="InterPro" id="IPR046884">
    <property type="entry name" value="MnmA-like_central"/>
</dbReference>
<feature type="active site" description="Cysteine persulfide intermediate" evidence="9">
    <location>
        <position position="214"/>
    </location>
</feature>
<dbReference type="NCBIfam" id="NF001138">
    <property type="entry name" value="PRK00143.1"/>
    <property type="match status" value="1"/>
</dbReference>
<sequence>MTVSDDTSGLVMAGLPPKGARVLVAMSGGVDSSVAAAILMEHGCDVVGVTMKLHGDGADVPDRPCCSLDATSDARRVCEKLGIPHYVTNLVDHFSHDVLDDFVQEYARGRTPIPCVRCNTFTKFRDLLHKADAIDAPWLATGHYARIGHRHGQAVMVRGLDTSKDQSYFLWGIDRPVLDRLVLPIGAQTKAETRDIARRFGLRTAEKIESQDICFVPDGDHVRVIAEHLGADAPALQPGPLRLASGEIIGEHQGFARFTIGQRKGLPGGFAEPMFVVEIVPSERAVVVGPREALLGRGVEARELNWLAEAPPVGAQVQVQVRNRARPSPATIVRVDPQGIELALDEAVQAISPGQSLVVFDGDVVLGGGIIERGMRAAPDRVPGKRLPILAA</sequence>
<evidence type="ECO:0000256" key="1">
    <source>
        <dbReference type="ARBA" id="ARBA00022555"/>
    </source>
</evidence>
<dbReference type="GO" id="GO:0000049">
    <property type="term" value="F:tRNA binding"/>
    <property type="evidence" value="ECO:0007669"/>
    <property type="project" value="UniProtKB-KW"/>
</dbReference>
<evidence type="ECO:0000313" key="13">
    <source>
        <dbReference type="Proteomes" id="UP000264071"/>
    </source>
</evidence>
<dbReference type="NCBIfam" id="TIGR00420">
    <property type="entry name" value="trmU"/>
    <property type="match status" value="1"/>
</dbReference>
<comment type="catalytic activity">
    <reaction evidence="8 9">
        <text>S-sulfanyl-L-cysteinyl-[protein] + uridine(34) in tRNA + AH2 + ATP = 2-thiouridine(34) in tRNA + L-cysteinyl-[protein] + A + AMP + diphosphate + H(+)</text>
        <dbReference type="Rhea" id="RHEA:47032"/>
        <dbReference type="Rhea" id="RHEA-COMP:10131"/>
        <dbReference type="Rhea" id="RHEA-COMP:11726"/>
        <dbReference type="Rhea" id="RHEA-COMP:11727"/>
        <dbReference type="Rhea" id="RHEA-COMP:11728"/>
        <dbReference type="ChEBI" id="CHEBI:13193"/>
        <dbReference type="ChEBI" id="CHEBI:15378"/>
        <dbReference type="ChEBI" id="CHEBI:17499"/>
        <dbReference type="ChEBI" id="CHEBI:29950"/>
        <dbReference type="ChEBI" id="CHEBI:30616"/>
        <dbReference type="ChEBI" id="CHEBI:33019"/>
        <dbReference type="ChEBI" id="CHEBI:61963"/>
        <dbReference type="ChEBI" id="CHEBI:65315"/>
        <dbReference type="ChEBI" id="CHEBI:87170"/>
        <dbReference type="ChEBI" id="CHEBI:456215"/>
        <dbReference type="EC" id="2.8.1.13"/>
    </reaction>
</comment>
<dbReference type="InterPro" id="IPR046885">
    <property type="entry name" value="MnmA-like_C"/>
</dbReference>
<keyword evidence="4 9" id="KW-0547">Nucleotide-binding</keyword>
<proteinExistence type="inferred from homology"/>
<dbReference type="AlphaFoldDB" id="A0A3D4V787"/>
<dbReference type="Pfam" id="PF20259">
    <property type="entry name" value="tRNA_Me_trans_M"/>
    <property type="match status" value="1"/>
</dbReference>
<feature type="binding site" evidence="9">
    <location>
        <position position="142"/>
    </location>
    <ligand>
        <name>ATP</name>
        <dbReference type="ChEBI" id="CHEBI:30616"/>
    </ligand>
</feature>
<evidence type="ECO:0000256" key="8">
    <source>
        <dbReference type="ARBA" id="ARBA00051542"/>
    </source>
</evidence>
<evidence type="ECO:0000256" key="2">
    <source>
        <dbReference type="ARBA" id="ARBA00022679"/>
    </source>
</evidence>
<dbReference type="HAMAP" id="MF_00144">
    <property type="entry name" value="tRNA_thiouridyl_MnmA"/>
    <property type="match status" value="1"/>
</dbReference>
<feature type="binding site" evidence="9">
    <location>
        <position position="51"/>
    </location>
    <ligand>
        <name>ATP</name>
        <dbReference type="ChEBI" id="CHEBI:30616"/>
    </ligand>
</feature>
<dbReference type="Pfam" id="PF20258">
    <property type="entry name" value="tRNA_Me_trans_C"/>
    <property type="match status" value="1"/>
</dbReference>
<feature type="domain" description="tRNA-specific 2-thiouridylase MnmA-like C-terminal" evidence="10">
    <location>
        <begin position="299"/>
        <end position="371"/>
    </location>
</feature>
<comment type="function">
    <text evidence="9">Catalyzes the 2-thiolation of uridine at the wobble position (U34) of tRNA, leading to the formation of s(2)U34.</text>
</comment>
<dbReference type="InterPro" id="IPR023382">
    <property type="entry name" value="MnmA-like_central_sf"/>
</dbReference>
<dbReference type="InterPro" id="IPR004506">
    <property type="entry name" value="MnmA-like"/>
</dbReference>
<keyword evidence="7" id="KW-1015">Disulfide bond</keyword>
<feature type="binding site" evidence="9">
    <location>
        <begin position="25"/>
        <end position="32"/>
    </location>
    <ligand>
        <name>ATP</name>
        <dbReference type="ChEBI" id="CHEBI:30616"/>
    </ligand>
</feature>
<dbReference type="Pfam" id="PF03054">
    <property type="entry name" value="tRNA_Me_trans"/>
    <property type="match status" value="1"/>
</dbReference>
<comment type="subcellular location">
    <subcellularLocation>
        <location evidence="9">Cytoplasm</location>
    </subcellularLocation>
</comment>
<dbReference type="SUPFAM" id="SSF52402">
    <property type="entry name" value="Adenine nucleotide alpha hydrolases-like"/>
    <property type="match status" value="1"/>
</dbReference>
<dbReference type="EMBL" id="DPIY01000006">
    <property type="protein sequence ID" value="HCT56945.1"/>
    <property type="molecule type" value="Genomic_DNA"/>
</dbReference>
<feature type="region of interest" description="Interaction with tRNA" evidence="9">
    <location>
        <begin position="164"/>
        <end position="166"/>
    </location>
</feature>
<dbReference type="GO" id="GO:0002143">
    <property type="term" value="P:tRNA wobble position uridine thiolation"/>
    <property type="evidence" value="ECO:0007669"/>
    <property type="project" value="TreeGrafter"/>
</dbReference>
<dbReference type="GO" id="GO:0005737">
    <property type="term" value="C:cytoplasm"/>
    <property type="evidence" value="ECO:0007669"/>
    <property type="project" value="UniProtKB-SubCell"/>
</dbReference>
<evidence type="ECO:0000256" key="6">
    <source>
        <dbReference type="ARBA" id="ARBA00022884"/>
    </source>
</evidence>
<dbReference type="GO" id="GO:0005524">
    <property type="term" value="F:ATP binding"/>
    <property type="evidence" value="ECO:0007669"/>
    <property type="project" value="UniProtKB-KW"/>
</dbReference>
<dbReference type="PANTHER" id="PTHR11933:SF5">
    <property type="entry name" value="MITOCHONDRIAL TRNA-SPECIFIC 2-THIOURIDYLASE 1"/>
    <property type="match status" value="1"/>
</dbReference>
<feature type="site" description="Interaction with tRNA" evidence="9">
    <location>
        <position position="143"/>
    </location>
</feature>
<reference evidence="12 13" key="1">
    <citation type="journal article" date="2018" name="Nat. Biotechnol.">
        <title>A standardized bacterial taxonomy based on genome phylogeny substantially revises the tree of life.</title>
        <authorList>
            <person name="Parks D.H."/>
            <person name="Chuvochina M."/>
            <person name="Waite D.W."/>
            <person name="Rinke C."/>
            <person name="Skarshewski A."/>
            <person name="Chaumeil P.A."/>
            <person name="Hugenholtz P."/>
        </authorList>
    </citation>
    <scope>NUCLEOTIDE SEQUENCE [LARGE SCALE GENOMIC DNA]</scope>
    <source>
        <strain evidence="12">UBA8844</strain>
    </source>
</reference>
<organism evidence="12 13">
    <name type="scientific">Gemmatimonas aurantiaca</name>
    <dbReference type="NCBI Taxonomy" id="173480"/>
    <lineage>
        <taxon>Bacteria</taxon>
        <taxon>Pseudomonadati</taxon>
        <taxon>Gemmatimonadota</taxon>
        <taxon>Gemmatimonadia</taxon>
        <taxon>Gemmatimonadales</taxon>
        <taxon>Gemmatimonadaceae</taxon>
        <taxon>Gemmatimonas</taxon>
    </lineage>
</organism>
<evidence type="ECO:0000256" key="4">
    <source>
        <dbReference type="ARBA" id="ARBA00022741"/>
    </source>
</evidence>
<keyword evidence="3 9" id="KW-0819">tRNA processing</keyword>
<dbReference type="Gene3D" id="3.40.50.620">
    <property type="entry name" value="HUPs"/>
    <property type="match status" value="1"/>
</dbReference>
<keyword evidence="6 9" id="KW-0694">RNA-binding</keyword>
<evidence type="ECO:0000313" key="12">
    <source>
        <dbReference type="EMBL" id="HCT56945.1"/>
    </source>
</evidence>
<comment type="caution">
    <text evidence="9">Lacks conserved residue(s) required for the propagation of feature annotation.</text>
</comment>
<evidence type="ECO:0000256" key="3">
    <source>
        <dbReference type="ARBA" id="ARBA00022694"/>
    </source>
</evidence>
<dbReference type="Proteomes" id="UP000264071">
    <property type="component" value="Unassembled WGS sequence"/>
</dbReference>
<dbReference type="GO" id="GO:0103016">
    <property type="term" value="F:tRNA-uridine 2-sulfurtransferase activity"/>
    <property type="evidence" value="ECO:0007669"/>
    <property type="project" value="UniProtKB-EC"/>
</dbReference>
<dbReference type="EC" id="2.8.1.13" evidence="9"/>
<keyword evidence="2 9" id="KW-0808">Transferase</keyword>
<keyword evidence="5 9" id="KW-0067">ATP-binding</keyword>
<name>A0A3D4V787_9BACT</name>
<accession>A0A3D4V787</accession>
<dbReference type="CDD" id="cd01998">
    <property type="entry name" value="MnmA_TRMU-like"/>
    <property type="match status" value="1"/>
</dbReference>
<evidence type="ECO:0000259" key="10">
    <source>
        <dbReference type="Pfam" id="PF20258"/>
    </source>
</evidence>
<evidence type="ECO:0000256" key="5">
    <source>
        <dbReference type="ARBA" id="ARBA00022840"/>
    </source>
</evidence>
<evidence type="ECO:0000256" key="7">
    <source>
        <dbReference type="ARBA" id="ARBA00023157"/>
    </source>
</evidence>
<keyword evidence="9" id="KW-0963">Cytoplasm</keyword>
<protein>
    <recommendedName>
        <fullName evidence="9">tRNA-specific 2-thiouridylase MnmA</fullName>
        <ecNumber evidence="9">2.8.1.13</ecNumber>
    </recommendedName>
</protein>
<evidence type="ECO:0000259" key="11">
    <source>
        <dbReference type="Pfam" id="PF20259"/>
    </source>
</evidence>
<dbReference type="Gene3D" id="2.30.30.280">
    <property type="entry name" value="Adenine nucleotide alpha hydrolases-like domains"/>
    <property type="match status" value="1"/>
</dbReference>
<gene>
    <name evidence="9" type="primary">mnmA</name>
    <name evidence="12" type="ORF">DGD08_06990</name>
</gene>
<feature type="domain" description="tRNA-specific 2-thiouridylase MnmA-like central" evidence="11">
    <location>
        <begin position="238"/>
        <end position="289"/>
    </location>
</feature>
<evidence type="ECO:0000256" key="9">
    <source>
        <dbReference type="HAMAP-Rule" id="MF_00144"/>
    </source>
</evidence>
<dbReference type="PANTHER" id="PTHR11933">
    <property type="entry name" value="TRNA 5-METHYLAMINOMETHYL-2-THIOURIDYLATE -METHYLTRANSFERASE"/>
    <property type="match status" value="1"/>
</dbReference>
<feature type="site" description="Interaction with tRNA" evidence="9">
    <location>
        <position position="355"/>
    </location>
</feature>